<dbReference type="EMBL" id="BIXY01000020">
    <property type="protein sequence ID" value="GCF08245.1"/>
    <property type="molecule type" value="Genomic_DNA"/>
</dbReference>
<feature type="region of interest" description="Disordered" evidence="1">
    <location>
        <begin position="1"/>
        <end position="26"/>
    </location>
</feature>
<keyword evidence="3" id="KW-1185">Reference proteome</keyword>
<evidence type="ECO:0000256" key="1">
    <source>
        <dbReference type="SAM" id="MobiDB-lite"/>
    </source>
</evidence>
<dbReference type="AlphaFoldDB" id="A0A5A5TAF6"/>
<name>A0A5A5TAF6_9CHLR</name>
<proteinExistence type="predicted"/>
<gene>
    <name evidence="2" type="ORF">KDI_18090</name>
</gene>
<organism evidence="2 3">
    <name type="scientific">Dictyobacter arantiisoli</name>
    <dbReference type="NCBI Taxonomy" id="2014874"/>
    <lineage>
        <taxon>Bacteria</taxon>
        <taxon>Bacillati</taxon>
        <taxon>Chloroflexota</taxon>
        <taxon>Ktedonobacteria</taxon>
        <taxon>Ktedonobacterales</taxon>
        <taxon>Dictyobacteraceae</taxon>
        <taxon>Dictyobacter</taxon>
    </lineage>
</organism>
<accession>A0A5A5TAF6</accession>
<evidence type="ECO:0000313" key="2">
    <source>
        <dbReference type="EMBL" id="GCF08245.1"/>
    </source>
</evidence>
<dbReference type="Proteomes" id="UP000322530">
    <property type="component" value="Unassembled WGS sequence"/>
</dbReference>
<protein>
    <submittedName>
        <fullName evidence="2">Uncharacterized protein</fullName>
    </submittedName>
</protein>
<evidence type="ECO:0000313" key="3">
    <source>
        <dbReference type="Proteomes" id="UP000322530"/>
    </source>
</evidence>
<reference evidence="2 3" key="1">
    <citation type="submission" date="2019-01" db="EMBL/GenBank/DDBJ databases">
        <title>Draft genome sequence of Dictyobacter sp. Uno17.</title>
        <authorList>
            <person name="Wang C.M."/>
            <person name="Zheng Y."/>
            <person name="Sakai Y."/>
            <person name="Abe K."/>
            <person name="Yokota A."/>
            <person name="Yabe S."/>
        </authorList>
    </citation>
    <scope>NUCLEOTIDE SEQUENCE [LARGE SCALE GENOMIC DNA]</scope>
    <source>
        <strain evidence="2 3">Uno17</strain>
    </source>
</reference>
<sequence>MPERALMDIPFKGDIPGEREADKENEEASLTVAYKGEWEKCQSSLNIGASCSN</sequence>
<comment type="caution">
    <text evidence="2">The sequence shown here is derived from an EMBL/GenBank/DDBJ whole genome shotgun (WGS) entry which is preliminary data.</text>
</comment>